<accession>A0ABV3STR1</accession>
<comment type="caution">
    <text evidence="2">The sequence shown here is derived from an EMBL/GenBank/DDBJ whole genome shotgun (WGS) entry which is preliminary data.</text>
</comment>
<reference evidence="2 3" key="1">
    <citation type="submission" date="2024-07" db="EMBL/GenBank/DDBJ databases">
        <authorList>
            <person name="Lee S."/>
            <person name="Kang M."/>
        </authorList>
    </citation>
    <scope>NUCLEOTIDE SEQUENCE [LARGE SCALE GENOMIC DNA]</scope>
    <source>
        <strain evidence="2 3">DS6</strain>
    </source>
</reference>
<dbReference type="Gene3D" id="3.10.129.10">
    <property type="entry name" value="Hotdog Thioesterase"/>
    <property type="match status" value="1"/>
</dbReference>
<dbReference type="PANTHER" id="PTHR36934:SF1">
    <property type="entry name" value="THIOESTERASE DOMAIN-CONTAINING PROTEIN"/>
    <property type="match status" value="1"/>
</dbReference>
<evidence type="ECO:0000259" key="1">
    <source>
        <dbReference type="Pfam" id="PF22636"/>
    </source>
</evidence>
<keyword evidence="3" id="KW-1185">Reference proteome</keyword>
<evidence type="ECO:0000313" key="2">
    <source>
        <dbReference type="EMBL" id="MEX0426321.1"/>
    </source>
</evidence>
<dbReference type="Pfam" id="PF22636">
    <property type="entry name" value="FlK"/>
    <property type="match status" value="1"/>
</dbReference>
<gene>
    <name evidence="2" type="ORF">AB3X52_01725</name>
</gene>
<proteinExistence type="predicted"/>
<dbReference type="InterPro" id="IPR029069">
    <property type="entry name" value="HotDog_dom_sf"/>
</dbReference>
<dbReference type="PANTHER" id="PTHR36934">
    <property type="entry name" value="BLR0278 PROTEIN"/>
    <property type="match status" value="1"/>
</dbReference>
<dbReference type="PIRSF" id="PIRSF014972">
    <property type="entry name" value="FlK"/>
    <property type="match status" value="1"/>
</dbReference>
<dbReference type="EMBL" id="JBFPJR010000002">
    <property type="protein sequence ID" value="MEX0426321.1"/>
    <property type="molecule type" value="Genomic_DNA"/>
</dbReference>
<evidence type="ECO:0000313" key="3">
    <source>
        <dbReference type="Proteomes" id="UP001556631"/>
    </source>
</evidence>
<name>A0ABV3STR1_9ACTN</name>
<dbReference type="Proteomes" id="UP001556631">
    <property type="component" value="Unassembled WGS sequence"/>
</dbReference>
<dbReference type="RefSeq" id="WP_367990971.1">
    <property type="nucleotide sequence ID" value="NZ_JBFPJR010000002.1"/>
</dbReference>
<dbReference type="SUPFAM" id="SSF54637">
    <property type="entry name" value="Thioesterase/thiol ester dehydrase-isomerase"/>
    <property type="match status" value="1"/>
</dbReference>
<feature type="domain" description="Fluoroacetyl-CoA-specific thioesterase-like" evidence="1">
    <location>
        <begin position="13"/>
        <end position="116"/>
    </location>
</feature>
<dbReference type="InterPro" id="IPR025540">
    <property type="entry name" value="FlK"/>
</dbReference>
<protein>
    <submittedName>
        <fullName evidence="2">Thioesterase family protein</fullName>
    </submittedName>
</protein>
<organism evidence="2 3">
    <name type="scientific">Nocardioides eburneus</name>
    <dbReference type="NCBI Taxonomy" id="3231482"/>
    <lineage>
        <taxon>Bacteria</taxon>
        <taxon>Bacillati</taxon>
        <taxon>Actinomycetota</taxon>
        <taxon>Actinomycetes</taxon>
        <taxon>Propionibacteriales</taxon>
        <taxon>Nocardioidaceae</taxon>
        <taxon>Nocardioides</taxon>
    </lineage>
</organism>
<dbReference type="InterPro" id="IPR054485">
    <property type="entry name" value="FlK-like_dom"/>
</dbReference>
<sequence length="127" mass="12947">MRTGASAGIEFEVTDGDTARALGSGDLEVLATPRLLAWLEAATCAAVGGLEPERTTVGTRVDVRHRAPSPVGAAVVATATLVGIDGTLLTFEVAASDPVTGRVLGDGTITRAMVDRGRFLARLAEGS</sequence>